<evidence type="ECO:0000313" key="2">
    <source>
        <dbReference type="Proteomes" id="UP000076738"/>
    </source>
</evidence>
<gene>
    <name evidence="1" type="ORF">CALVIDRAFT_541706</name>
</gene>
<dbReference type="AlphaFoldDB" id="A0A167HEC3"/>
<keyword evidence="2" id="KW-1185">Reference proteome</keyword>
<proteinExistence type="predicted"/>
<name>A0A167HEC3_CALVF</name>
<evidence type="ECO:0000313" key="1">
    <source>
        <dbReference type="EMBL" id="KZO91536.1"/>
    </source>
</evidence>
<dbReference type="Proteomes" id="UP000076738">
    <property type="component" value="Unassembled WGS sequence"/>
</dbReference>
<dbReference type="EMBL" id="KV417321">
    <property type="protein sequence ID" value="KZO91536.1"/>
    <property type="molecule type" value="Genomic_DNA"/>
</dbReference>
<sequence length="149" mass="16295">MQDASRVGGRVALRAGPPRLLRVPGRNALFLSLSQQLHPLYSPKPAQQLSRLASASSVVSGLVGPRDPFLIRTFSLKGTDHISGRVTRGAPRFRVECRSGTNAGASRPSFSPLSISATRLWYSDRWVVGVCFYPAIRLRDHRCPVTTVV</sequence>
<organism evidence="1 2">
    <name type="scientific">Calocera viscosa (strain TUFC12733)</name>
    <dbReference type="NCBI Taxonomy" id="1330018"/>
    <lineage>
        <taxon>Eukaryota</taxon>
        <taxon>Fungi</taxon>
        <taxon>Dikarya</taxon>
        <taxon>Basidiomycota</taxon>
        <taxon>Agaricomycotina</taxon>
        <taxon>Dacrymycetes</taxon>
        <taxon>Dacrymycetales</taxon>
        <taxon>Dacrymycetaceae</taxon>
        <taxon>Calocera</taxon>
    </lineage>
</organism>
<reference evidence="1 2" key="1">
    <citation type="journal article" date="2016" name="Mol. Biol. Evol.">
        <title>Comparative Genomics of Early-Diverging Mushroom-Forming Fungi Provides Insights into the Origins of Lignocellulose Decay Capabilities.</title>
        <authorList>
            <person name="Nagy L.G."/>
            <person name="Riley R."/>
            <person name="Tritt A."/>
            <person name="Adam C."/>
            <person name="Daum C."/>
            <person name="Floudas D."/>
            <person name="Sun H."/>
            <person name="Yadav J.S."/>
            <person name="Pangilinan J."/>
            <person name="Larsson K.H."/>
            <person name="Matsuura K."/>
            <person name="Barry K."/>
            <person name="Labutti K."/>
            <person name="Kuo R."/>
            <person name="Ohm R.A."/>
            <person name="Bhattacharya S.S."/>
            <person name="Shirouzu T."/>
            <person name="Yoshinaga Y."/>
            <person name="Martin F.M."/>
            <person name="Grigoriev I.V."/>
            <person name="Hibbett D.S."/>
        </authorList>
    </citation>
    <scope>NUCLEOTIDE SEQUENCE [LARGE SCALE GENOMIC DNA]</scope>
    <source>
        <strain evidence="1 2">TUFC12733</strain>
    </source>
</reference>
<protein>
    <submittedName>
        <fullName evidence="1">Uncharacterized protein</fullName>
    </submittedName>
</protein>
<accession>A0A167HEC3</accession>